<sequence length="42" mass="4753">MLCTHRRACDLHSCERMRAFLHGDGPVFRTACKKAIISPHDA</sequence>
<keyword evidence="2" id="KW-1185">Reference proteome</keyword>
<comment type="caution">
    <text evidence="1">The sequence shown here is derived from an EMBL/GenBank/DDBJ whole genome shotgun (WGS) entry which is preliminary data.</text>
</comment>
<dbReference type="AlphaFoldDB" id="D0WEG6"/>
<dbReference type="HOGENOM" id="CLU_3257927_0_0_11"/>
<name>D0WEG6_SLAES</name>
<proteinExistence type="predicted"/>
<reference evidence="1" key="1">
    <citation type="submission" date="2009-10" db="EMBL/GenBank/DDBJ databases">
        <authorList>
            <person name="Weinstock G."/>
            <person name="Sodergren E."/>
            <person name="Clifton S."/>
            <person name="Fulton L."/>
            <person name="Fulton B."/>
            <person name="Courtney L."/>
            <person name="Fronick C."/>
            <person name="Harrison M."/>
            <person name="Strong C."/>
            <person name="Farmer C."/>
            <person name="Delahaunty K."/>
            <person name="Markovic C."/>
            <person name="Hall O."/>
            <person name="Minx P."/>
            <person name="Tomlinson C."/>
            <person name="Mitreva M."/>
            <person name="Nelson J."/>
            <person name="Hou S."/>
            <person name="Wollam A."/>
            <person name="Pepin K.H."/>
            <person name="Johnson M."/>
            <person name="Bhonagiri V."/>
            <person name="Nash W.E."/>
            <person name="Warren W."/>
            <person name="Chinwalla A."/>
            <person name="Mardis E.R."/>
            <person name="Wilson R.K."/>
        </authorList>
    </citation>
    <scope>NUCLEOTIDE SEQUENCE [LARGE SCALE GENOMIC DNA]</scope>
    <source>
        <strain evidence="1">ATCC 700122</strain>
    </source>
</reference>
<evidence type="ECO:0000313" key="2">
    <source>
        <dbReference type="Proteomes" id="UP000006001"/>
    </source>
</evidence>
<dbReference type="EMBL" id="ACUX02000004">
    <property type="protein sequence ID" value="EEZ62104.1"/>
    <property type="molecule type" value="Genomic_DNA"/>
</dbReference>
<protein>
    <submittedName>
        <fullName evidence="1">Uncharacterized protein</fullName>
    </submittedName>
</protein>
<accession>D0WEG6</accession>
<dbReference type="Proteomes" id="UP000006001">
    <property type="component" value="Unassembled WGS sequence"/>
</dbReference>
<organism evidence="1 2">
    <name type="scientific">Slackia exigua (strain ATCC 700122 / DSM 15923 / CIP 105133 / JCM 11022 / KCTC 5966 / S-7)</name>
    <dbReference type="NCBI Taxonomy" id="649764"/>
    <lineage>
        <taxon>Bacteria</taxon>
        <taxon>Bacillati</taxon>
        <taxon>Actinomycetota</taxon>
        <taxon>Coriobacteriia</taxon>
        <taxon>Eggerthellales</taxon>
        <taxon>Eggerthellaceae</taxon>
        <taxon>Slackia</taxon>
    </lineage>
</organism>
<evidence type="ECO:0000313" key="1">
    <source>
        <dbReference type="EMBL" id="EEZ62104.1"/>
    </source>
</evidence>
<gene>
    <name evidence="1" type="ORF">HMPREF0762_00196</name>
</gene>